<accession>A0ABP8Z0D5</accession>
<proteinExistence type="predicted"/>
<comment type="caution">
    <text evidence="3">The sequence shown here is derived from an EMBL/GenBank/DDBJ whole genome shotgun (WGS) entry which is preliminary data.</text>
</comment>
<dbReference type="Proteomes" id="UP001500822">
    <property type="component" value="Unassembled WGS sequence"/>
</dbReference>
<evidence type="ECO:0000256" key="2">
    <source>
        <dbReference type="SAM" id="MobiDB-lite"/>
    </source>
</evidence>
<feature type="region of interest" description="Disordered" evidence="2">
    <location>
        <begin position="366"/>
        <end position="411"/>
    </location>
</feature>
<evidence type="ECO:0000313" key="3">
    <source>
        <dbReference type="EMBL" id="GAA4743273.1"/>
    </source>
</evidence>
<sequence>MLIITALALPVGEARAARACPPSQEFAVGGVGDTQSRFVPGAAGATRIAYTASLAPVGLTPGDVSARQGEAALNAAARSFRDRCPESAIHVTGYSMGALVAGNVRDSWNRDPKMRVNTSFTLIADPRSDHGAMAKLPSVIPGFTHTGRRPFSTIPTSSVCRSGSDFICYVGDPTRNPLPLIAGVLGYLTGDHTYRKSEVTDTPGDHLVETATLSAGRILLAVLIPQFPLLGVLAALPAPEEVEPLLVVAQEIARTVAPDLVPPAELSLVRYIPTPLRDYLPPPLANSVPDEIGDIVLPAIPTRLDELVQLLLVVPGVLTTDPRTDSDQTAGFETILRLLRATAPTPAQSTTARERWDRSSLQAGAVTAGPAPVDGCGAGARPKASCGQSLNAPAVISGGGPQGYRPPTDDR</sequence>
<dbReference type="InterPro" id="IPR029058">
    <property type="entry name" value="AB_hydrolase_fold"/>
</dbReference>
<protein>
    <recommendedName>
        <fullName evidence="5">PE-PPE domain-containing protein</fullName>
    </recommendedName>
</protein>
<name>A0ABP8Z0D5_9ACTN</name>
<keyword evidence="4" id="KW-1185">Reference proteome</keyword>
<evidence type="ECO:0000313" key="4">
    <source>
        <dbReference type="Proteomes" id="UP001500822"/>
    </source>
</evidence>
<dbReference type="Gene3D" id="3.40.50.1820">
    <property type="entry name" value="alpha/beta hydrolase"/>
    <property type="match status" value="1"/>
</dbReference>
<evidence type="ECO:0008006" key="5">
    <source>
        <dbReference type="Google" id="ProtNLM"/>
    </source>
</evidence>
<organism evidence="3 4">
    <name type="scientific">Gordonia alkaliphila</name>
    <dbReference type="NCBI Taxonomy" id="1053547"/>
    <lineage>
        <taxon>Bacteria</taxon>
        <taxon>Bacillati</taxon>
        <taxon>Actinomycetota</taxon>
        <taxon>Actinomycetes</taxon>
        <taxon>Mycobacteriales</taxon>
        <taxon>Gordoniaceae</taxon>
        <taxon>Gordonia</taxon>
    </lineage>
</organism>
<gene>
    <name evidence="3" type="ORF">GCM10023217_10010</name>
</gene>
<dbReference type="SUPFAM" id="SSF53474">
    <property type="entry name" value="alpha/beta-Hydrolases"/>
    <property type="match status" value="1"/>
</dbReference>
<keyword evidence="1" id="KW-0378">Hydrolase</keyword>
<reference evidence="4" key="1">
    <citation type="journal article" date="2019" name="Int. J. Syst. Evol. Microbiol.">
        <title>The Global Catalogue of Microorganisms (GCM) 10K type strain sequencing project: providing services to taxonomists for standard genome sequencing and annotation.</title>
        <authorList>
            <consortium name="The Broad Institute Genomics Platform"/>
            <consortium name="The Broad Institute Genome Sequencing Center for Infectious Disease"/>
            <person name="Wu L."/>
            <person name="Ma J."/>
        </authorList>
    </citation>
    <scope>NUCLEOTIDE SEQUENCE [LARGE SCALE GENOMIC DNA]</scope>
    <source>
        <strain evidence="4">JCM 18077</strain>
    </source>
</reference>
<evidence type="ECO:0000256" key="1">
    <source>
        <dbReference type="ARBA" id="ARBA00022801"/>
    </source>
</evidence>
<dbReference type="EMBL" id="BAABIE010000003">
    <property type="protein sequence ID" value="GAA4743273.1"/>
    <property type="molecule type" value="Genomic_DNA"/>
</dbReference>
<dbReference type="InterPro" id="IPR000675">
    <property type="entry name" value="Cutinase/axe"/>
</dbReference>
<dbReference type="Pfam" id="PF01083">
    <property type="entry name" value="Cutinase"/>
    <property type="match status" value="1"/>
</dbReference>